<feature type="transmembrane region" description="Helical" evidence="6">
    <location>
        <begin position="237"/>
        <end position="258"/>
    </location>
</feature>
<name>A0A3D8IU30_9HELI</name>
<dbReference type="RefSeq" id="WP_115570446.1">
    <property type="nucleotide sequence ID" value="NZ_NXLT01000001.1"/>
</dbReference>
<feature type="transmembrane region" description="Helical" evidence="6">
    <location>
        <begin position="136"/>
        <end position="155"/>
    </location>
</feature>
<evidence type="ECO:0008006" key="9">
    <source>
        <dbReference type="Google" id="ProtNLM"/>
    </source>
</evidence>
<feature type="transmembrane region" description="Helical" evidence="6">
    <location>
        <begin position="97"/>
        <end position="116"/>
    </location>
</feature>
<protein>
    <recommendedName>
        <fullName evidence="9">YihY family inner membrane protein</fullName>
    </recommendedName>
</protein>
<reference evidence="7 8" key="1">
    <citation type="submission" date="2018-04" db="EMBL/GenBank/DDBJ databases">
        <title>Novel Campyloabacter and Helicobacter Species and Strains.</title>
        <authorList>
            <person name="Mannion A.J."/>
            <person name="Shen Z."/>
            <person name="Fox J.G."/>
        </authorList>
    </citation>
    <scope>NUCLEOTIDE SEQUENCE [LARGE SCALE GENOMIC DNA]</scope>
    <source>
        <strain evidence="7 8">MIT 12-6600</strain>
    </source>
</reference>
<dbReference type="AlphaFoldDB" id="A0A3D8IU30"/>
<keyword evidence="3 6" id="KW-0812">Transmembrane</keyword>
<organism evidence="7 8">
    <name type="scientific">Helicobacter equorum</name>
    <dbReference type="NCBI Taxonomy" id="361872"/>
    <lineage>
        <taxon>Bacteria</taxon>
        <taxon>Pseudomonadati</taxon>
        <taxon>Campylobacterota</taxon>
        <taxon>Epsilonproteobacteria</taxon>
        <taxon>Campylobacterales</taxon>
        <taxon>Helicobacteraceae</taxon>
        <taxon>Helicobacter</taxon>
    </lineage>
</organism>
<feature type="transmembrane region" description="Helical" evidence="6">
    <location>
        <begin position="200"/>
        <end position="225"/>
    </location>
</feature>
<comment type="caution">
    <text evidence="7">The sequence shown here is derived from an EMBL/GenBank/DDBJ whole genome shotgun (WGS) entry which is preliminary data.</text>
</comment>
<evidence type="ECO:0000256" key="6">
    <source>
        <dbReference type="SAM" id="Phobius"/>
    </source>
</evidence>
<proteinExistence type="predicted"/>
<accession>A0A3D8IU30</accession>
<dbReference type="Proteomes" id="UP000256514">
    <property type="component" value="Unassembled WGS sequence"/>
</dbReference>
<gene>
    <name evidence="7" type="ORF">CQA54_01455</name>
</gene>
<feature type="transmembrane region" description="Helical" evidence="6">
    <location>
        <begin position="29"/>
        <end position="57"/>
    </location>
</feature>
<feature type="transmembrane region" description="Helical" evidence="6">
    <location>
        <begin position="175"/>
        <end position="193"/>
    </location>
</feature>
<keyword evidence="5 6" id="KW-0472">Membrane</keyword>
<keyword evidence="2" id="KW-1003">Cell membrane</keyword>
<evidence type="ECO:0000256" key="5">
    <source>
        <dbReference type="ARBA" id="ARBA00023136"/>
    </source>
</evidence>
<evidence type="ECO:0000256" key="4">
    <source>
        <dbReference type="ARBA" id="ARBA00022989"/>
    </source>
</evidence>
<dbReference type="PANTHER" id="PTHR30213:SF0">
    <property type="entry name" value="UPF0761 MEMBRANE PROTEIN YIHY"/>
    <property type="match status" value="1"/>
</dbReference>
<dbReference type="PANTHER" id="PTHR30213">
    <property type="entry name" value="INNER MEMBRANE PROTEIN YHJD"/>
    <property type="match status" value="1"/>
</dbReference>
<evidence type="ECO:0000256" key="2">
    <source>
        <dbReference type="ARBA" id="ARBA00022475"/>
    </source>
</evidence>
<sequence>MKKPFISKVFVRKISVEVRRIYRFFDQQLIYAASLSFYTIFALIPMLLIFFSILLSFPQFQSEILELKELILSNLLPTNTDTFSQYLDAFLANSSKLGTMGLVYVLVTSILFFRNFEYVTAKVFNSSPRKFFDSVVVYWTMITLFPVSLALSIYFSGEVQRVLNDVADFSMLYKALPYLITWAMFFVLFKISANKVLHFFPLLLSSLGTTIVWLITKWGFVYYVFYNQTYKSIYGQISILLFLMLWIYVSWIVILSGMRSCEGFMSNFGKKLEQTFGEVKI</sequence>
<dbReference type="Pfam" id="PF03631">
    <property type="entry name" value="Virul_fac_BrkB"/>
    <property type="match status" value="1"/>
</dbReference>
<dbReference type="EMBL" id="NXLT01000001">
    <property type="protein sequence ID" value="RDU68500.1"/>
    <property type="molecule type" value="Genomic_DNA"/>
</dbReference>
<evidence type="ECO:0000256" key="1">
    <source>
        <dbReference type="ARBA" id="ARBA00004651"/>
    </source>
</evidence>
<evidence type="ECO:0000313" key="8">
    <source>
        <dbReference type="Proteomes" id="UP000256514"/>
    </source>
</evidence>
<keyword evidence="4 6" id="KW-1133">Transmembrane helix</keyword>
<dbReference type="OrthoDB" id="5372455at2"/>
<dbReference type="InterPro" id="IPR017039">
    <property type="entry name" value="Virul_fac_BrkB"/>
</dbReference>
<evidence type="ECO:0000313" key="7">
    <source>
        <dbReference type="EMBL" id="RDU68500.1"/>
    </source>
</evidence>
<comment type="subcellular location">
    <subcellularLocation>
        <location evidence="1">Cell membrane</location>
        <topology evidence="1">Multi-pass membrane protein</topology>
    </subcellularLocation>
</comment>
<dbReference type="PIRSF" id="PIRSF035875">
    <property type="entry name" value="RNase_BN"/>
    <property type="match status" value="1"/>
</dbReference>
<dbReference type="NCBIfam" id="TIGR00765">
    <property type="entry name" value="yihY_not_rbn"/>
    <property type="match status" value="1"/>
</dbReference>
<keyword evidence="8" id="KW-1185">Reference proteome</keyword>
<dbReference type="GO" id="GO:0005886">
    <property type="term" value="C:plasma membrane"/>
    <property type="evidence" value="ECO:0007669"/>
    <property type="project" value="UniProtKB-SubCell"/>
</dbReference>
<evidence type="ECO:0000256" key="3">
    <source>
        <dbReference type="ARBA" id="ARBA00022692"/>
    </source>
</evidence>